<evidence type="ECO:0000256" key="10">
    <source>
        <dbReference type="ARBA" id="ARBA00023065"/>
    </source>
</evidence>
<dbReference type="GO" id="GO:0005886">
    <property type="term" value="C:plasma membrane"/>
    <property type="evidence" value="ECO:0007669"/>
    <property type="project" value="UniProtKB-SubCell"/>
</dbReference>
<dbReference type="InterPro" id="IPR050222">
    <property type="entry name" value="MATE_MdtK"/>
</dbReference>
<accession>E4KP33</accession>
<sequence>MELTNNKQSYITIGPINQIIMTISVPLMINNLVRTLYNLTDGLFVAQISAEDFAATAFVWPLNFLFIAIGMGIGVGATAIIAQFLGAKRKNYAQHYANNTLVLTFLVGLAACLIGIISAPTMLRWMQATGTLFDKSLAYLRINYIGLFFDFLYFGYQAILNAQGKTKTITTISFISSLTNVLLDPFFIFERLPLLGLPGLNMGIQGAAWATVISKFLLYVLAFRISQKESEFPVSMRQNRFDLQVVQHITKVATPTAVGYGGSALGFTVLNGLIAGYGTDTLAAYSMVNRITDIITQPQMGIGGALTSIIGQNMGAQAYDRVRAFFKRAVAIVLSISFVASLLVLLFQEPLLSIFIKQDASVELWMQAKEYLAYTAFIIFFMGLFSIFNGYFQGCGKTKYGMFMEIGRLWLLRLPVIWVLGEMTSLGSTGIWIAMLVSNAGVCLFGYYIYKTRDWTQTTV</sequence>
<dbReference type="PANTHER" id="PTHR43298:SF2">
    <property type="entry name" value="FMN_FAD EXPORTER YEEO-RELATED"/>
    <property type="match status" value="1"/>
</dbReference>
<evidence type="ECO:0000256" key="9">
    <source>
        <dbReference type="ARBA" id="ARBA00022989"/>
    </source>
</evidence>
<evidence type="ECO:0000256" key="6">
    <source>
        <dbReference type="ARBA" id="ARBA00022449"/>
    </source>
</evidence>
<dbReference type="AlphaFoldDB" id="E4KP33"/>
<dbReference type="RefSeq" id="WP_006418215.1">
    <property type="nucleotide sequence ID" value="NZ_AENN01000015.1"/>
</dbReference>
<dbReference type="GO" id="GO:0015297">
    <property type="term" value="F:antiporter activity"/>
    <property type="evidence" value="ECO:0007669"/>
    <property type="project" value="UniProtKB-KW"/>
</dbReference>
<keyword evidence="11 13" id="KW-0472">Membrane</keyword>
<dbReference type="CDD" id="cd13138">
    <property type="entry name" value="MATE_yoeA_like"/>
    <property type="match status" value="1"/>
</dbReference>
<name>E4KP33_9LACT</name>
<feature type="transmembrane region" description="Helical" evidence="13">
    <location>
        <begin position="64"/>
        <end position="85"/>
    </location>
</feature>
<comment type="similarity">
    <text evidence="3">Belongs to the multi antimicrobial extrusion (MATE) (TC 2.A.66.1) family.</text>
</comment>
<evidence type="ECO:0000256" key="11">
    <source>
        <dbReference type="ARBA" id="ARBA00023136"/>
    </source>
</evidence>
<evidence type="ECO:0000313" key="15">
    <source>
        <dbReference type="Proteomes" id="UP000005990"/>
    </source>
</evidence>
<dbReference type="Proteomes" id="UP000005990">
    <property type="component" value="Unassembled WGS sequence"/>
</dbReference>
<dbReference type="Pfam" id="PF01554">
    <property type="entry name" value="MatE"/>
    <property type="match status" value="2"/>
</dbReference>
<feature type="transmembrane region" description="Helical" evidence="13">
    <location>
        <begin position="138"/>
        <end position="156"/>
    </location>
</feature>
<dbReference type="InterPro" id="IPR002528">
    <property type="entry name" value="MATE_fam"/>
</dbReference>
<feature type="transmembrane region" description="Helical" evidence="13">
    <location>
        <begin position="97"/>
        <end position="118"/>
    </location>
</feature>
<keyword evidence="8 13" id="KW-0812">Transmembrane</keyword>
<evidence type="ECO:0000256" key="2">
    <source>
        <dbReference type="ARBA" id="ARBA00004651"/>
    </source>
</evidence>
<dbReference type="GO" id="GO:0006811">
    <property type="term" value="P:monoatomic ion transport"/>
    <property type="evidence" value="ECO:0007669"/>
    <property type="project" value="UniProtKB-KW"/>
</dbReference>
<proteinExistence type="inferred from homology"/>
<dbReference type="GO" id="GO:0042910">
    <property type="term" value="F:xenobiotic transmembrane transporter activity"/>
    <property type="evidence" value="ECO:0007669"/>
    <property type="project" value="InterPro"/>
</dbReference>
<dbReference type="NCBIfam" id="TIGR00797">
    <property type="entry name" value="matE"/>
    <property type="match status" value="1"/>
</dbReference>
<feature type="transmembrane region" description="Helical" evidence="13">
    <location>
        <begin position="371"/>
        <end position="388"/>
    </location>
</feature>
<evidence type="ECO:0000256" key="13">
    <source>
        <dbReference type="SAM" id="Phobius"/>
    </source>
</evidence>
<keyword evidence="5" id="KW-0813">Transport</keyword>
<protein>
    <recommendedName>
        <fullName evidence="4">Probable multidrug resistance protein NorM</fullName>
    </recommendedName>
    <alternativeName>
        <fullName evidence="12">Multidrug-efflux transporter</fullName>
    </alternativeName>
</protein>
<evidence type="ECO:0000313" key="14">
    <source>
        <dbReference type="EMBL" id="EFR31012.1"/>
    </source>
</evidence>
<dbReference type="PANTHER" id="PTHR43298">
    <property type="entry name" value="MULTIDRUG RESISTANCE PROTEIN NORM-RELATED"/>
    <property type="match status" value="1"/>
</dbReference>
<feature type="transmembrane region" description="Helical" evidence="13">
    <location>
        <begin position="168"/>
        <end position="188"/>
    </location>
</feature>
<feature type="transmembrane region" description="Helical" evidence="13">
    <location>
        <begin position="431"/>
        <end position="450"/>
    </location>
</feature>
<evidence type="ECO:0000256" key="7">
    <source>
        <dbReference type="ARBA" id="ARBA00022475"/>
    </source>
</evidence>
<evidence type="ECO:0000256" key="4">
    <source>
        <dbReference type="ARBA" id="ARBA00020268"/>
    </source>
</evidence>
<evidence type="ECO:0000256" key="8">
    <source>
        <dbReference type="ARBA" id="ARBA00022692"/>
    </source>
</evidence>
<reference evidence="14 15" key="1">
    <citation type="submission" date="2010-10" db="EMBL/GenBank/DDBJ databases">
        <authorList>
            <person name="Durkin A.S."/>
            <person name="Madupu R."/>
            <person name="Torralba M."/>
            <person name="Gillis M."/>
            <person name="Methe B."/>
            <person name="Sutton G."/>
            <person name="Nelson K.E."/>
        </authorList>
    </citation>
    <scope>NUCLEOTIDE SEQUENCE [LARGE SCALE GENOMIC DNA]</scope>
    <source>
        <strain evidence="14 15">ACS-139-V-Col8</strain>
    </source>
</reference>
<keyword evidence="9 13" id="KW-1133">Transmembrane helix</keyword>
<organism evidence="14 15">
    <name type="scientific">Eremococcus coleocola ACS-139-V-Col8</name>
    <dbReference type="NCBI Taxonomy" id="908337"/>
    <lineage>
        <taxon>Bacteria</taxon>
        <taxon>Bacillati</taxon>
        <taxon>Bacillota</taxon>
        <taxon>Bacilli</taxon>
        <taxon>Lactobacillales</taxon>
        <taxon>Aerococcaceae</taxon>
        <taxon>Eremococcus</taxon>
    </lineage>
</organism>
<keyword evidence="15" id="KW-1185">Reference proteome</keyword>
<dbReference type="InterPro" id="IPR048279">
    <property type="entry name" value="MdtK-like"/>
</dbReference>
<dbReference type="EMBL" id="AENN01000015">
    <property type="protein sequence ID" value="EFR31012.1"/>
    <property type="molecule type" value="Genomic_DNA"/>
</dbReference>
<evidence type="ECO:0000256" key="5">
    <source>
        <dbReference type="ARBA" id="ARBA00022448"/>
    </source>
</evidence>
<dbReference type="OrthoDB" id="9811110at2"/>
<evidence type="ECO:0000256" key="12">
    <source>
        <dbReference type="ARBA" id="ARBA00031636"/>
    </source>
</evidence>
<keyword evidence="10" id="KW-0406">Ion transport</keyword>
<dbReference type="STRING" id="908337.HMPREF9257_1317"/>
<gene>
    <name evidence="14" type="ORF">HMPREF9257_1317</name>
</gene>
<keyword evidence="6" id="KW-0050">Antiport</keyword>
<feature type="transmembrane region" description="Helical" evidence="13">
    <location>
        <begin position="329"/>
        <end position="347"/>
    </location>
</feature>
<comment type="subcellular location">
    <subcellularLocation>
        <location evidence="2">Cell membrane</location>
        <topology evidence="2">Multi-pass membrane protein</topology>
    </subcellularLocation>
</comment>
<evidence type="ECO:0000256" key="1">
    <source>
        <dbReference type="ARBA" id="ARBA00003408"/>
    </source>
</evidence>
<comment type="caution">
    <text evidence="14">The sequence shown here is derived from an EMBL/GenBank/DDBJ whole genome shotgun (WGS) entry which is preliminary data.</text>
</comment>
<comment type="function">
    <text evidence="1">Multidrug efflux pump.</text>
</comment>
<dbReference type="eggNOG" id="COG0534">
    <property type="taxonomic scope" value="Bacteria"/>
</dbReference>
<feature type="transmembrane region" description="Helical" evidence="13">
    <location>
        <begin position="208"/>
        <end position="226"/>
    </location>
</feature>
<dbReference type="PIRSF" id="PIRSF006603">
    <property type="entry name" value="DinF"/>
    <property type="match status" value="1"/>
</dbReference>
<evidence type="ECO:0000256" key="3">
    <source>
        <dbReference type="ARBA" id="ARBA00010199"/>
    </source>
</evidence>
<keyword evidence="7" id="KW-1003">Cell membrane</keyword>